<evidence type="ECO:0000313" key="3">
    <source>
        <dbReference type="Proteomes" id="UP000199529"/>
    </source>
</evidence>
<dbReference type="Proteomes" id="UP000199529">
    <property type="component" value="Unassembled WGS sequence"/>
</dbReference>
<dbReference type="EMBL" id="FNOK01000002">
    <property type="protein sequence ID" value="SDW27270.1"/>
    <property type="molecule type" value="Genomic_DNA"/>
</dbReference>
<feature type="transmembrane region" description="Helical" evidence="1">
    <location>
        <begin position="31"/>
        <end position="56"/>
    </location>
</feature>
<name>A0A1H2S6Y8_9PSEU</name>
<dbReference type="STRING" id="418495.SAMN05216215_1002121"/>
<proteinExistence type="predicted"/>
<reference evidence="3" key="1">
    <citation type="submission" date="2016-10" db="EMBL/GenBank/DDBJ databases">
        <authorList>
            <person name="Varghese N."/>
            <person name="Submissions S."/>
        </authorList>
    </citation>
    <scope>NUCLEOTIDE SEQUENCE [LARGE SCALE GENOMIC DNA]</scope>
    <source>
        <strain evidence="3">CGMCC 4.3530</strain>
    </source>
</reference>
<keyword evidence="3" id="KW-1185">Reference proteome</keyword>
<keyword evidence="1" id="KW-1133">Transmembrane helix</keyword>
<gene>
    <name evidence="2" type="ORF">SAMN05216215_1002121</name>
</gene>
<evidence type="ECO:0000256" key="1">
    <source>
        <dbReference type="SAM" id="Phobius"/>
    </source>
</evidence>
<accession>A0A1H2S6Y8</accession>
<organism evidence="2 3">
    <name type="scientific">Saccharopolyspora shandongensis</name>
    <dbReference type="NCBI Taxonomy" id="418495"/>
    <lineage>
        <taxon>Bacteria</taxon>
        <taxon>Bacillati</taxon>
        <taxon>Actinomycetota</taxon>
        <taxon>Actinomycetes</taxon>
        <taxon>Pseudonocardiales</taxon>
        <taxon>Pseudonocardiaceae</taxon>
        <taxon>Saccharopolyspora</taxon>
    </lineage>
</organism>
<dbReference type="AlphaFoldDB" id="A0A1H2S6Y8"/>
<protein>
    <submittedName>
        <fullName evidence="2">Uncharacterized protein</fullName>
    </submittedName>
</protein>
<sequence>MIGLSLGRTGESHRWQTRRPWAADQALNMELIGIATLFAGLALLAALPLVALLAFVEMTSQRRVRRHH</sequence>
<evidence type="ECO:0000313" key="2">
    <source>
        <dbReference type="EMBL" id="SDW27270.1"/>
    </source>
</evidence>
<keyword evidence="1" id="KW-0472">Membrane</keyword>
<keyword evidence="1" id="KW-0812">Transmembrane</keyword>